<reference evidence="10 11" key="1">
    <citation type="journal article" date="2016" name="Biochim. Biophys. Acta">
        <title>Characterization of red-shifted phycobilisomes isolated from the chlorophyll f-containing cyanobacterium Halomicronema hongdechloris.</title>
        <authorList>
            <person name="Li Y."/>
            <person name="Lin Y."/>
            <person name="Garvey C.J."/>
            <person name="Birch D."/>
            <person name="Corkery R.W."/>
            <person name="Loughlin P.C."/>
            <person name="Scheer H."/>
            <person name="Willows R.D."/>
            <person name="Chen M."/>
        </authorList>
    </citation>
    <scope>NUCLEOTIDE SEQUENCE [LARGE SCALE GENOMIC DNA]</scope>
    <source>
        <strain evidence="10 11">C2206</strain>
    </source>
</reference>
<dbReference type="Gene3D" id="3.30.70.560">
    <property type="entry name" value="7,8-Dihydro-6-hydroxymethylpterin-pyrophosphokinase HPPK"/>
    <property type="match status" value="1"/>
</dbReference>
<dbReference type="InterPro" id="IPR035907">
    <property type="entry name" value="Hppk_sf"/>
</dbReference>
<comment type="pathway">
    <text evidence="2">Cofactor biosynthesis; tetrahydrofolate biosynthesis; 2-amino-4-hydroxy-6-hydroxymethyl-7,8-dihydropteridine diphosphate from 7,8-dihydroneopterin triphosphate: step 4/4.</text>
</comment>
<keyword evidence="6" id="KW-0418">Kinase</keyword>
<dbReference type="GO" id="GO:0003848">
    <property type="term" value="F:2-amino-4-hydroxy-6-hydroxymethyldihydropteridine diphosphokinase activity"/>
    <property type="evidence" value="ECO:0007669"/>
    <property type="project" value="UniProtKB-EC"/>
</dbReference>
<evidence type="ECO:0000256" key="6">
    <source>
        <dbReference type="ARBA" id="ARBA00022777"/>
    </source>
</evidence>
<dbReference type="SUPFAM" id="SSF55083">
    <property type="entry name" value="6-hydroxymethyl-7,8-dihydropterin pyrophosphokinase, HPPK"/>
    <property type="match status" value="1"/>
</dbReference>
<evidence type="ECO:0000256" key="4">
    <source>
        <dbReference type="ARBA" id="ARBA00022679"/>
    </source>
</evidence>
<evidence type="ECO:0000256" key="2">
    <source>
        <dbReference type="ARBA" id="ARBA00005051"/>
    </source>
</evidence>
<keyword evidence="7" id="KW-0067">ATP-binding</keyword>
<evidence type="ECO:0000313" key="11">
    <source>
        <dbReference type="Proteomes" id="UP000191901"/>
    </source>
</evidence>
<dbReference type="PANTHER" id="PTHR43071:SF1">
    <property type="entry name" value="2-AMINO-4-HYDROXY-6-HYDROXYMETHYLDIHYDROPTERIDINE PYROPHOSPHOKINASE"/>
    <property type="match status" value="1"/>
</dbReference>
<sequence>MESVSCAIALGSNLGDSVAILQGALAALNALPQTELARQSRLYRTKPVGPPQPDYLNGCALVTTRLTPEVLLQQLLTIERRFGRIRRERWGPRQLDLDLLLWDDIVLQTPSLQIPHPRMHERAFVLVPLAEIAADWVDPRSGQTIQDLAQQVGAQDVWPLTLAASP</sequence>
<dbReference type="GO" id="GO:0005524">
    <property type="term" value="F:ATP binding"/>
    <property type="evidence" value="ECO:0007669"/>
    <property type="project" value="UniProtKB-KW"/>
</dbReference>
<evidence type="ECO:0000256" key="8">
    <source>
        <dbReference type="ARBA" id="ARBA00022909"/>
    </source>
</evidence>
<dbReference type="STRING" id="1641165.XM38_18645"/>
<dbReference type="KEGG" id="hhg:XM38_012080"/>
<keyword evidence="8" id="KW-0289">Folate biosynthesis</keyword>
<keyword evidence="5" id="KW-0547">Nucleotide-binding</keyword>
<dbReference type="GO" id="GO:0016301">
    <property type="term" value="F:kinase activity"/>
    <property type="evidence" value="ECO:0007669"/>
    <property type="project" value="UniProtKB-KW"/>
</dbReference>
<dbReference type="OrthoDB" id="9808041at2"/>
<evidence type="ECO:0000259" key="9">
    <source>
        <dbReference type="PROSITE" id="PS00794"/>
    </source>
</evidence>
<dbReference type="EC" id="2.7.6.3" evidence="3"/>
<dbReference type="AlphaFoldDB" id="A0A1Z3HIZ5"/>
<organism evidence="10 11">
    <name type="scientific">Halomicronema hongdechloris C2206</name>
    <dbReference type="NCBI Taxonomy" id="1641165"/>
    <lineage>
        <taxon>Bacteria</taxon>
        <taxon>Bacillati</taxon>
        <taxon>Cyanobacteriota</taxon>
        <taxon>Cyanophyceae</taxon>
        <taxon>Nodosilineales</taxon>
        <taxon>Nodosilineaceae</taxon>
        <taxon>Halomicronema</taxon>
    </lineage>
</organism>
<dbReference type="UniPathway" id="UPA00077">
    <property type="reaction ID" value="UER00155"/>
</dbReference>
<evidence type="ECO:0000256" key="5">
    <source>
        <dbReference type="ARBA" id="ARBA00022741"/>
    </source>
</evidence>
<dbReference type="InterPro" id="IPR000550">
    <property type="entry name" value="Hppk"/>
</dbReference>
<dbReference type="GO" id="GO:0046654">
    <property type="term" value="P:tetrahydrofolate biosynthetic process"/>
    <property type="evidence" value="ECO:0007669"/>
    <property type="project" value="UniProtKB-UniPathway"/>
</dbReference>
<proteinExistence type="predicted"/>
<dbReference type="GO" id="GO:0046656">
    <property type="term" value="P:folic acid biosynthetic process"/>
    <property type="evidence" value="ECO:0007669"/>
    <property type="project" value="UniProtKB-KW"/>
</dbReference>
<dbReference type="RefSeq" id="WP_080811643.1">
    <property type="nucleotide sequence ID" value="NZ_CP021983.2"/>
</dbReference>
<dbReference type="Proteomes" id="UP000191901">
    <property type="component" value="Chromosome"/>
</dbReference>
<dbReference type="CDD" id="cd00483">
    <property type="entry name" value="HPPK"/>
    <property type="match status" value="1"/>
</dbReference>
<evidence type="ECO:0000256" key="3">
    <source>
        <dbReference type="ARBA" id="ARBA00013253"/>
    </source>
</evidence>
<evidence type="ECO:0000313" key="10">
    <source>
        <dbReference type="EMBL" id="ASC70271.1"/>
    </source>
</evidence>
<name>A0A1Z3HIZ5_9CYAN</name>
<dbReference type="Pfam" id="PF01288">
    <property type="entry name" value="HPPK"/>
    <property type="match status" value="1"/>
</dbReference>
<keyword evidence="4 10" id="KW-0808">Transferase</keyword>
<accession>A0A1Z3HIZ5</accession>
<comment type="catalytic activity">
    <reaction evidence="1">
        <text>6-hydroxymethyl-7,8-dihydropterin + ATP = (7,8-dihydropterin-6-yl)methyl diphosphate + AMP + H(+)</text>
        <dbReference type="Rhea" id="RHEA:11412"/>
        <dbReference type="ChEBI" id="CHEBI:15378"/>
        <dbReference type="ChEBI" id="CHEBI:30616"/>
        <dbReference type="ChEBI" id="CHEBI:44841"/>
        <dbReference type="ChEBI" id="CHEBI:72950"/>
        <dbReference type="ChEBI" id="CHEBI:456215"/>
        <dbReference type="EC" id="2.7.6.3"/>
    </reaction>
</comment>
<keyword evidence="11" id="KW-1185">Reference proteome</keyword>
<gene>
    <name evidence="10" type="primary">folK</name>
    <name evidence="10" type="ORF">XM38_012080</name>
</gene>
<dbReference type="PANTHER" id="PTHR43071">
    <property type="entry name" value="2-AMINO-4-HYDROXY-6-HYDROXYMETHYLDIHYDROPTERIDINE PYROPHOSPHOKINASE"/>
    <property type="match status" value="1"/>
</dbReference>
<feature type="domain" description="7,8-dihydro-6-hydroxymethylpterin-pyrophosphokinase" evidence="9">
    <location>
        <begin position="89"/>
        <end position="100"/>
    </location>
</feature>
<protein>
    <recommendedName>
        <fullName evidence="3">2-amino-4-hydroxy-6-hydroxymethyldihydropteridine diphosphokinase</fullName>
        <ecNumber evidence="3">2.7.6.3</ecNumber>
    </recommendedName>
</protein>
<evidence type="ECO:0000256" key="7">
    <source>
        <dbReference type="ARBA" id="ARBA00022840"/>
    </source>
</evidence>
<dbReference type="NCBIfam" id="TIGR01498">
    <property type="entry name" value="folK"/>
    <property type="match status" value="1"/>
</dbReference>
<dbReference type="EMBL" id="CP021983">
    <property type="protein sequence ID" value="ASC70271.1"/>
    <property type="molecule type" value="Genomic_DNA"/>
</dbReference>
<dbReference type="PROSITE" id="PS00794">
    <property type="entry name" value="HPPK"/>
    <property type="match status" value="1"/>
</dbReference>
<evidence type="ECO:0000256" key="1">
    <source>
        <dbReference type="ARBA" id="ARBA00000198"/>
    </source>
</evidence>